<dbReference type="HAMAP" id="MF_00361">
    <property type="entry name" value="NAD_kinase"/>
    <property type="match status" value="1"/>
</dbReference>
<dbReference type="EC" id="2.7.1.23" evidence="6"/>
<evidence type="ECO:0000256" key="2">
    <source>
        <dbReference type="ARBA" id="ARBA00022777"/>
    </source>
</evidence>
<feature type="binding site" evidence="6">
    <location>
        <begin position="175"/>
        <end position="176"/>
    </location>
    <ligand>
        <name>NAD(+)</name>
        <dbReference type="ChEBI" id="CHEBI:57540"/>
    </ligand>
</feature>
<dbReference type="EMBL" id="SMTK01000004">
    <property type="protein sequence ID" value="TDK24774.1"/>
    <property type="molecule type" value="Genomic_DNA"/>
</dbReference>
<dbReference type="GO" id="GO:0005524">
    <property type="term" value="F:ATP binding"/>
    <property type="evidence" value="ECO:0007669"/>
    <property type="project" value="UniProtKB-KW"/>
</dbReference>
<feature type="active site" description="Proton acceptor" evidence="6">
    <location>
        <position position="68"/>
    </location>
</feature>
<dbReference type="PANTHER" id="PTHR20275">
    <property type="entry name" value="NAD KINASE"/>
    <property type="match status" value="1"/>
</dbReference>
<evidence type="ECO:0000256" key="5">
    <source>
        <dbReference type="ARBA" id="ARBA00047925"/>
    </source>
</evidence>
<dbReference type="InterPro" id="IPR017437">
    <property type="entry name" value="ATP-NAD_kinase_PpnK-typ_C"/>
</dbReference>
<protein>
    <recommendedName>
        <fullName evidence="6">NAD kinase</fullName>
        <ecNumber evidence="6">2.7.1.23</ecNumber>
    </recommendedName>
    <alternativeName>
        <fullName evidence="6">ATP-dependent NAD kinase</fullName>
    </alternativeName>
</protein>
<dbReference type="SUPFAM" id="SSF111331">
    <property type="entry name" value="NAD kinase/diacylglycerol kinase-like"/>
    <property type="match status" value="1"/>
</dbReference>
<dbReference type="GO" id="GO:0046872">
    <property type="term" value="F:metal ion binding"/>
    <property type="evidence" value="ECO:0007669"/>
    <property type="project" value="UniProtKB-UniRule"/>
</dbReference>
<evidence type="ECO:0000256" key="3">
    <source>
        <dbReference type="ARBA" id="ARBA00022857"/>
    </source>
</evidence>
<dbReference type="RefSeq" id="WP_133404439.1">
    <property type="nucleotide sequence ID" value="NZ_SMTK01000004.1"/>
</dbReference>
<dbReference type="Pfam" id="PF20143">
    <property type="entry name" value="NAD_kinase_C"/>
    <property type="match status" value="1"/>
</dbReference>
<dbReference type="OrthoDB" id="9774737at2"/>
<keyword evidence="3 6" id="KW-0521">NADP</keyword>
<comment type="function">
    <text evidence="6">Involved in the regulation of the intracellular balance of NAD and NADP, and is a key enzyme in the biosynthesis of NADP. Catalyzes specifically the phosphorylation on 2'-hydroxyl of the adenosine moiety of NAD to yield NADP.</text>
</comment>
<comment type="subcellular location">
    <subcellularLocation>
        <location evidence="6">Cytoplasm</location>
    </subcellularLocation>
</comment>
<comment type="catalytic activity">
    <reaction evidence="5 6">
        <text>NAD(+) + ATP = ADP + NADP(+) + H(+)</text>
        <dbReference type="Rhea" id="RHEA:18629"/>
        <dbReference type="ChEBI" id="CHEBI:15378"/>
        <dbReference type="ChEBI" id="CHEBI:30616"/>
        <dbReference type="ChEBI" id="CHEBI:57540"/>
        <dbReference type="ChEBI" id="CHEBI:58349"/>
        <dbReference type="ChEBI" id="CHEBI:456216"/>
        <dbReference type="EC" id="2.7.1.23"/>
    </reaction>
</comment>
<feature type="binding site" evidence="6">
    <location>
        <position position="240"/>
    </location>
    <ligand>
        <name>NAD(+)</name>
        <dbReference type="ChEBI" id="CHEBI:57540"/>
    </ligand>
</feature>
<dbReference type="Gene3D" id="3.40.50.10330">
    <property type="entry name" value="Probable inorganic polyphosphate/atp-NAD kinase, domain 1"/>
    <property type="match status" value="1"/>
</dbReference>
<keyword evidence="8" id="KW-1185">Reference proteome</keyword>
<feature type="binding site" evidence="6">
    <location>
        <position position="186"/>
    </location>
    <ligand>
        <name>NAD(+)</name>
        <dbReference type="ChEBI" id="CHEBI:57540"/>
    </ligand>
</feature>
<evidence type="ECO:0000256" key="1">
    <source>
        <dbReference type="ARBA" id="ARBA00022679"/>
    </source>
</evidence>
<sequence>MELRRLGLVVHGGKRRAIEAAKGLTAWAGENGIDVAEIDVWSPDEHGHLRIEHSPPGTFDLVITIGGDGTFLRGVAVAQASNSPILGVNVGRVGFLTEVEPEHLIEALNAVMANEALEEHRLTLTMRSSRPLRIPKELGALLHYERGPTTEPPEVRADAAQETGWGIGMDVTALNDVVFEKLTRDRQASVAVYVGSRHFVSYSADALIIATPTGSTAYSFAAGGPVVSPRAQVLVFTPVAAHMVFDRSLIVAADELVSVRVLERSGQVSMSIDGRIVGVLDPGDWVSVYARPTEVRMLRLQEPDFFGRVRDRFGLVDAAAAAADGDSPVAHIPSTPKPDDMKHVHIPTPALEAWTWPRVEPLDR</sequence>
<feature type="binding site" evidence="6">
    <location>
        <begin position="68"/>
        <end position="69"/>
    </location>
    <ligand>
        <name>NAD(+)</name>
        <dbReference type="ChEBI" id="CHEBI:57540"/>
    </ligand>
</feature>
<keyword evidence="6" id="KW-0547">Nucleotide-binding</keyword>
<evidence type="ECO:0000256" key="6">
    <source>
        <dbReference type="HAMAP-Rule" id="MF_00361"/>
    </source>
</evidence>
<dbReference type="GO" id="GO:0019674">
    <property type="term" value="P:NAD+ metabolic process"/>
    <property type="evidence" value="ECO:0007669"/>
    <property type="project" value="InterPro"/>
</dbReference>
<comment type="cofactor">
    <cofactor evidence="6">
        <name>a divalent metal cation</name>
        <dbReference type="ChEBI" id="CHEBI:60240"/>
    </cofactor>
</comment>
<evidence type="ECO:0000313" key="7">
    <source>
        <dbReference type="EMBL" id="TDK24774.1"/>
    </source>
</evidence>
<dbReference type="GO" id="GO:0051287">
    <property type="term" value="F:NAD binding"/>
    <property type="evidence" value="ECO:0007669"/>
    <property type="project" value="UniProtKB-ARBA"/>
</dbReference>
<dbReference type="GO" id="GO:0003951">
    <property type="term" value="F:NAD+ kinase activity"/>
    <property type="evidence" value="ECO:0007669"/>
    <property type="project" value="UniProtKB-UniRule"/>
</dbReference>
<proteinExistence type="inferred from homology"/>
<feature type="binding site" evidence="6">
    <location>
        <position position="73"/>
    </location>
    <ligand>
        <name>NAD(+)</name>
        <dbReference type="ChEBI" id="CHEBI:57540"/>
    </ligand>
</feature>
<gene>
    <name evidence="6" type="primary">nadK</name>
    <name evidence="7" type="ORF">E2F48_13285</name>
</gene>
<dbReference type="AlphaFoldDB" id="A0A4R5TUN2"/>
<dbReference type="InterPro" id="IPR002504">
    <property type="entry name" value="NADK"/>
</dbReference>
<reference evidence="7 8" key="1">
    <citation type="submission" date="2019-03" db="EMBL/GenBank/DDBJ databases">
        <title>Arthrobacter sp. nov., an bacterium isolated from biocrust in Mu Us Desert.</title>
        <authorList>
            <person name="Lixiong L."/>
        </authorList>
    </citation>
    <scope>NUCLEOTIDE SEQUENCE [LARGE SCALE GENOMIC DNA]</scope>
    <source>
        <strain evidence="7 8">SLN-3</strain>
    </source>
</reference>
<name>A0A4R5TUN2_9MICC</name>
<keyword evidence="2 6" id="KW-0418">Kinase</keyword>
<evidence type="ECO:0000313" key="8">
    <source>
        <dbReference type="Proteomes" id="UP000295411"/>
    </source>
</evidence>
<keyword evidence="6" id="KW-0963">Cytoplasm</keyword>
<dbReference type="InterPro" id="IPR017438">
    <property type="entry name" value="ATP-NAD_kinase_N"/>
</dbReference>
<evidence type="ECO:0000256" key="4">
    <source>
        <dbReference type="ARBA" id="ARBA00023027"/>
    </source>
</evidence>
<keyword evidence="6" id="KW-0067">ATP-binding</keyword>
<comment type="similarity">
    <text evidence="6">Belongs to the NAD kinase family.</text>
</comment>
<dbReference type="GO" id="GO:0005737">
    <property type="term" value="C:cytoplasm"/>
    <property type="evidence" value="ECO:0007669"/>
    <property type="project" value="UniProtKB-SubCell"/>
</dbReference>
<dbReference type="Gene3D" id="2.60.200.30">
    <property type="entry name" value="Probable inorganic polyphosphate/atp-NAD kinase, domain 2"/>
    <property type="match status" value="1"/>
</dbReference>
<dbReference type="PANTHER" id="PTHR20275:SF0">
    <property type="entry name" value="NAD KINASE"/>
    <property type="match status" value="1"/>
</dbReference>
<dbReference type="GO" id="GO:0006741">
    <property type="term" value="P:NADP+ biosynthetic process"/>
    <property type="evidence" value="ECO:0007669"/>
    <property type="project" value="UniProtKB-UniRule"/>
</dbReference>
<keyword evidence="4 6" id="KW-0520">NAD</keyword>
<accession>A0A4R5TUN2</accession>
<comment type="caution">
    <text evidence="6">Lacks conserved residue(s) required for the propagation of feature annotation.</text>
</comment>
<feature type="binding site" evidence="6">
    <location>
        <position position="205"/>
    </location>
    <ligand>
        <name>NAD(+)</name>
        <dbReference type="ChEBI" id="CHEBI:57540"/>
    </ligand>
</feature>
<organism evidence="7 8">
    <name type="scientific">Arthrobacter crusticola</name>
    <dbReference type="NCBI Taxonomy" id="2547960"/>
    <lineage>
        <taxon>Bacteria</taxon>
        <taxon>Bacillati</taxon>
        <taxon>Actinomycetota</taxon>
        <taxon>Actinomycetes</taxon>
        <taxon>Micrococcales</taxon>
        <taxon>Micrococcaceae</taxon>
        <taxon>Arthrobacter</taxon>
    </lineage>
</organism>
<keyword evidence="1 6" id="KW-0808">Transferase</keyword>
<dbReference type="InterPro" id="IPR016064">
    <property type="entry name" value="NAD/diacylglycerol_kinase_sf"/>
</dbReference>
<comment type="caution">
    <text evidence="7">The sequence shown here is derived from an EMBL/GenBank/DDBJ whole genome shotgun (WGS) entry which is preliminary data.</text>
</comment>
<dbReference type="Proteomes" id="UP000295411">
    <property type="component" value="Unassembled WGS sequence"/>
</dbReference>
<dbReference type="Pfam" id="PF01513">
    <property type="entry name" value="NAD_kinase"/>
    <property type="match status" value="1"/>
</dbReference>